<reference evidence="1 2" key="1">
    <citation type="journal article" date="2016" name="Sci. Rep.">
        <title>The Dendrobium catenatum Lindl. genome sequence provides insights into polysaccharide synthase, floral development and adaptive evolution.</title>
        <authorList>
            <person name="Zhang G.Q."/>
            <person name="Xu Q."/>
            <person name="Bian C."/>
            <person name="Tsai W.C."/>
            <person name="Yeh C.M."/>
            <person name="Liu K.W."/>
            <person name="Yoshida K."/>
            <person name="Zhang L.S."/>
            <person name="Chang S.B."/>
            <person name="Chen F."/>
            <person name="Shi Y."/>
            <person name="Su Y.Y."/>
            <person name="Zhang Y.Q."/>
            <person name="Chen L.J."/>
            <person name="Yin Y."/>
            <person name="Lin M."/>
            <person name="Huang H."/>
            <person name="Deng H."/>
            <person name="Wang Z.W."/>
            <person name="Zhu S.L."/>
            <person name="Zhao X."/>
            <person name="Deng C."/>
            <person name="Niu S.C."/>
            <person name="Huang J."/>
            <person name="Wang M."/>
            <person name="Liu G.H."/>
            <person name="Yang H.J."/>
            <person name="Xiao X.J."/>
            <person name="Hsiao Y.Y."/>
            <person name="Wu W.L."/>
            <person name="Chen Y.Y."/>
            <person name="Mitsuda N."/>
            <person name="Ohme-Takagi M."/>
            <person name="Luo Y.B."/>
            <person name="Van de Peer Y."/>
            <person name="Liu Z.J."/>
        </authorList>
    </citation>
    <scope>NUCLEOTIDE SEQUENCE [LARGE SCALE GENOMIC DNA]</scope>
    <source>
        <tissue evidence="1">The whole plant</tissue>
    </source>
</reference>
<evidence type="ECO:0000313" key="2">
    <source>
        <dbReference type="Proteomes" id="UP000233837"/>
    </source>
</evidence>
<dbReference type="EMBL" id="KZ502442">
    <property type="protein sequence ID" value="PKU78802.1"/>
    <property type="molecule type" value="Genomic_DNA"/>
</dbReference>
<proteinExistence type="predicted"/>
<accession>A0A2I0WT12</accession>
<organism evidence="1 2">
    <name type="scientific">Dendrobium catenatum</name>
    <dbReference type="NCBI Taxonomy" id="906689"/>
    <lineage>
        <taxon>Eukaryota</taxon>
        <taxon>Viridiplantae</taxon>
        <taxon>Streptophyta</taxon>
        <taxon>Embryophyta</taxon>
        <taxon>Tracheophyta</taxon>
        <taxon>Spermatophyta</taxon>
        <taxon>Magnoliopsida</taxon>
        <taxon>Liliopsida</taxon>
        <taxon>Asparagales</taxon>
        <taxon>Orchidaceae</taxon>
        <taxon>Epidendroideae</taxon>
        <taxon>Malaxideae</taxon>
        <taxon>Dendrobiinae</taxon>
        <taxon>Dendrobium</taxon>
    </lineage>
</organism>
<evidence type="ECO:0000313" key="1">
    <source>
        <dbReference type="EMBL" id="PKU78802.1"/>
    </source>
</evidence>
<dbReference type="AlphaFoldDB" id="A0A2I0WT12"/>
<protein>
    <submittedName>
        <fullName evidence="1">Uncharacterized protein</fullName>
    </submittedName>
</protein>
<gene>
    <name evidence="1" type="ORF">MA16_Dca000145</name>
</gene>
<reference evidence="1 2" key="2">
    <citation type="journal article" date="2017" name="Nature">
        <title>The Apostasia genome and the evolution of orchids.</title>
        <authorList>
            <person name="Zhang G.Q."/>
            <person name="Liu K.W."/>
            <person name="Li Z."/>
            <person name="Lohaus R."/>
            <person name="Hsiao Y.Y."/>
            <person name="Niu S.C."/>
            <person name="Wang J.Y."/>
            <person name="Lin Y.C."/>
            <person name="Xu Q."/>
            <person name="Chen L.J."/>
            <person name="Yoshida K."/>
            <person name="Fujiwara S."/>
            <person name="Wang Z.W."/>
            <person name="Zhang Y.Q."/>
            <person name="Mitsuda N."/>
            <person name="Wang M."/>
            <person name="Liu G.H."/>
            <person name="Pecoraro L."/>
            <person name="Huang H.X."/>
            <person name="Xiao X.J."/>
            <person name="Lin M."/>
            <person name="Wu X.Y."/>
            <person name="Wu W.L."/>
            <person name="Chen Y.Y."/>
            <person name="Chang S.B."/>
            <person name="Sakamoto S."/>
            <person name="Ohme-Takagi M."/>
            <person name="Yagi M."/>
            <person name="Zeng S.J."/>
            <person name="Shen C.Y."/>
            <person name="Yeh C.M."/>
            <person name="Luo Y.B."/>
            <person name="Tsai W.C."/>
            <person name="Van de Peer Y."/>
            <person name="Liu Z.J."/>
        </authorList>
    </citation>
    <scope>NUCLEOTIDE SEQUENCE [LARGE SCALE GENOMIC DNA]</scope>
    <source>
        <tissue evidence="1">The whole plant</tissue>
    </source>
</reference>
<keyword evidence="2" id="KW-1185">Reference proteome</keyword>
<name>A0A2I0WT12_9ASPA</name>
<sequence>MREARGREREIYLFCSSSFFDEVTEGGGVGAGCSSQRKLMQGNGRPGGYEMQGCMQVGRNVSLEAVL</sequence>
<dbReference type="Proteomes" id="UP000233837">
    <property type="component" value="Unassembled WGS sequence"/>
</dbReference>